<dbReference type="SUPFAM" id="SSF74924">
    <property type="entry name" value="Cap-Gly domain"/>
    <property type="match status" value="1"/>
</dbReference>
<keyword evidence="3" id="KW-0143">Chaperone</keyword>
<keyword evidence="2" id="KW-0963">Cytoplasm</keyword>
<feature type="domain" description="Ubiquitin-like" evidence="5">
    <location>
        <begin position="1"/>
        <end position="52"/>
    </location>
</feature>
<dbReference type="OMA" id="DQYEQRT"/>
<evidence type="ECO:0000313" key="8">
    <source>
        <dbReference type="Proteomes" id="UP000186594"/>
    </source>
</evidence>
<dbReference type="Pfam" id="PF01302">
    <property type="entry name" value="CAP_GLY"/>
    <property type="match status" value="1"/>
</dbReference>
<dbReference type="InterPro" id="IPR000938">
    <property type="entry name" value="CAP-Gly_domain"/>
</dbReference>
<dbReference type="Gene3D" id="3.10.20.90">
    <property type="entry name" value="Phosphatidylinositol 3-kinase Catalytic Subunit, Chain A, domain 1"/>
    <property type="match status" value="1"/>
</dbReference>
<gene>
    <name evidence="7" type="ORF">NEOLI_004181</name>
</gene>
<dbReference type="Proteomes" id="UP000186594">
    <property type="component" value="Unassembled WGS sequence"/>
</dbReference>
<dbReference type="EMBL" id="LXFE01000255">
    <property type="protein sequence ID" value="OLL26021.1"/>
    <property type="molecule type" value="Genomic_DNA"/>
</dbReference>
<dbReference type="GO" id="GO:0005938">
    <property type="term" value="C:cell cortex"/>
    <property type="evidence" value="ECO:0007669"/>
    <property type="project" value="TreeGrafter"/>
</dbReference>
<dbReference type="InterPro" id="IPR036859">
    <property type="entry name" value="CAP-Gly_dom_sf"/>
</dbReference>
<sequence>QWTISQLKARLELVTGIPPACQILLHEGKTELSDDNRTLEDYGIANYDSIIIKDTRPEIEQINVNDTSGVEKFELPKEQYELLDNSVLAWKRKNRLGRFGDTKEDEKPKTEESIPDHITIGVRCQVGRKRGTVRYVGFVPETPAGGVWVGVEYDEPVGKNNGTISGKSYFTTREKYGGFLRPDRVEIGNFPELSLSDDEEL</sequence>
<dbReference type="PANTHER" id="PTHR18916">
    <property type="entry name" value="DYNACTIN 1-RELATED MICROTUBULE-BINDING"/>
    <property type="match status" value="1"/>
</dbReference>
<dbReference type="PANTHER" id="PTHR18916:SF85">
    <property type="entry name" value="TUBULIN-FOLDING COFACTOR B"/>
    <property type="match status" value="1"/>
</dbReference>
<evidence type="ECO:0000256" key="1">
    <source>
        <dbReference type="ARBA" id="ARBA00004496"/>
    </source>
</evidence>
<dbReference type="Gene3D" id="2.30.30.190">
    <property type="entry name" value="CAP Gly-rich-like domain"/>
    <property type="match status" value="1"/>
</dbReference>
<dbReference type="GO" id="GO:0035371">
    <property type="term" value="C:microtubule plus-end"/>
    <property type="evidence" value="ECO:0007669"/>
    <property type="project" value="TreeGrafter"/>
</dbReference>
<feature type="domain" description="CAP-Gly" evidence="6">
    <location>
        <begin position="139"/>
        <end position="181"/>
    </location>
</feature>
<dbReference type="Pfam" id="PF14560">
    <property type="entry name" value="Ubiquitin_2"/>
    <property type="match status" value="1"/>
</dbReference>
<evidence type="ECO:0000313" key="7">
    <source>
        <dbReference type="EMBL" id="OLL26021.1"/>
    </source>
</evidence>
<protein>
    <submittedName>
        <fullName evidence="7">Cell polarity protein alp11</fullName>
    </submittedName>
</protein>
<accession>A0A1U7LU27</accession>
<dbReference type="PROSITE" id="PS50053">
    <property type="entry name" value="UBIQUITIN_2"/>
    <property type="match status" value="1"/>
</dbReference>
<dbReference type="PROSITE" id="PS00845">
    <property type="entry name" value="CAP_GLY_1"/>
    <property type="match status" value="1"/>
</dbReference>
<evidence type="ECO:0000256" key="2">
    <source>
        <dbReference type="ARBA" id="ARBA00022490"/>
    </source>
</evidence>
<dbReference type="SMART" id="SM01052">
    <property type="entry name" value="CAP_GLY"/>
    <property type="match status" value="1"/>
</dbReference>
<dbReference type="InterPro" id="IPR000626">
    <property type="entry name" value="Ubiquitin-like_dom"/>
</dbReference>
<reference evidence="7 8" key="1">
    <citation type="submission" date="2016-04" db="EMBL/GenBank/DDBJ databases">
        <title>Evolutionary innovation and constraint leading to complex multicellularity in the Ascomycota.</title>
        <authorList>
            <person name="Cisse O."/>
            <person name="Nguyen A."/>
            <person name="Hewitt D.A."/>
            <person name="Jedd G."/>
            <person name="Stajich J.E."/>
        </authorList>
    </citation>
    <scope>NUCLEOTIDE SEQUENCE [LARGE SCALE GENOMIC DNA]</scope>
    <source>
        <strain evidence="7 8">DAH-3</strain>
    </source>
</reference>
<proteinExistence type="inferred from homology"/>
<evidence type="ECO:0000256" key="4">
    <source>
        <dbReference type="ARBA" id="ARBA00025779"/>
    </source>
</evidence>
<comment type="caution">
    <text evidence="7">The sequence shown here is derived from an EMBL/GenBank/DDBJ whole genome shotgun (WGS) entry which is preliminary data.</text>
</comment>
<comment type="subcellular location">
    <subcellularLocation>
        <location evidence="1">Cytoplasm</location>
    </subcellularLocation>
</comment>
<dbReference type="OrthoDB" id="5295208at2759"/>
<dbReference type="PROSITE" id="PS50245">
    <property type="entry name" value="CAP_GLY_2"/>
    <property type="match status" value="1"/>
</dbReference>
<dbReference type="GO" id="GO:0005634">
    <property type="term" value="C:nucleus"/>
    <property type="evidence" value="ECO:0007669"/>
    <property type="project" value="TreeGrafter"/>
</dbReference>
<evidence type="ECO:0000256" key="3">
    <source>
        <dbReference type="ARBA" id="ARBA00023186"/>
    </source>
</evidence>
<name>A0A1U7LU27_NEOID</name>
<comment type="similarity">
    <text evidence="4">Belongs to the TBCB family.</text>
</comment>
<feature type="non-terminal residue" evidence="7">
    <location>
        <position position="1"/>
    </location>
</feature>
<dbReference type="GO" id="GO:0031122">
    <property type="term" value="P:cytoplasmic microtubule organization"/>
    <property type="evidence" value="ECO:0007669"/>
    <property type="project" value="TreeGrafter"/>
</dbReference>
<dbReference type="InterPro" id="IPR029071">
    <property type="entry name" value="Ubiquitin-like_domsf"/>
</dbReference>
<organism evidence="7 8">
    <name type="scientific">Neolecta irregularis (strain DAH-3)</name>
    <dbReference type="NCBI Taxonomy" id="1198029"/>
    <lineage>
        <taxon>Eukaryota</taxon>
        <taxon>Fungi</taxon>
        <taxon>Dikarya</taxon>
        <taxon>Ascomycota</taxon>
        <taxon>Taphrinomycotina</taxon>
        <taxon>Neolectales</taxon>
        <taxon>Neolectaceae</taxon>
        <taxon>Neolecta</taxon>
    </lineage>
</organism>
<dbReference type="AlphaFoldDB" id="A0A1U7LU27"/>
<dbReference type="SUPFAM" id="SSF54236">
    <property type="entry name" value="Ubiquitin-like"/>
    <property type="match status" value="1"/>
</dbReference>
<dbReference type="STRING" id="1198029.A0A1U7LU27"/>
<evidence type="ECO:0000259" key="5">
    <source>
        <dbReference type="PROSITE" id="PS50053"/>
    </source>
</evidence>
<dbReference type="GO" id="GO:0051010">
    <property type="term" value="F:microtubule plus-end binding"/>
    <property type="evidence" value="ECO:0007669"/>
    <property type="project" value="TreeGrafter"/>
</dbReference>
<evidence type="ECO:0000259" key="6">
    <source>
        <dbReference type="PROSITE" id="PS50245"/>
    </source>
</evidence>
<keyword evidence="8" id="KW-1185">Reference proteome</keyword>